<evidence type="ECO:0000259" key="6">
    <source>
        <dbReference type="PROSITE" id="PS50850"/>
    </source>
</evidence>
<feature type="transmembrane region" description="Helical" evidence="5">
    <location>
        <begin position="188"/>
        <end position="210"/>
    </location>
</feature>
<feature type="transmembrane region" description="Helical" evidence="5">
    <location>
        <begin position="412"/>
        <end position="433"/>
    </location>
</feature>
<sequence>MTSTLPPVRRTPAVPGIGEKFAYFGGVLGASVMGGVTGFLMLYLTEAVGVGAAAVGTLLLVARIVDGVGDPVMGYIVDHLPTTKRGRFRSYVLVGAVLCALCAVAMFVAPAWFPSALAGAWIAYLLWGVVFDFMQIPLASLVPSITDDPKSRGHLAGIGGFTTLIGAAIVTGVTLPMVGAFGGGTRGWLMYATVFCLAGLALVVIMVLGVRERVVPVSPERYRLADVRRVFFSGRAVPILLLAKVCVQVASGSLTAALPYFFLYYVGDQKYMSMVALVMAVPMVIGAVVVPALARRIGSKPSYMVSLGVAIAGLALIYVMPANPALVLSCFGVAGFGLGGSVALNLLLLAELTDYTEWKHGYRTEGSLNAMTSFATKAGGGVGGGLVAYVMALTGFQSGGVAQNEGAIHGILLAQSVVPAVIGILGVLAFAAYPITRAVAARATAELAERRTATA</sequence>
<dbReference type="InterPro" id="IPR036259">
    <property type="entry name" value="MFS_trans_sf"/>
</dbReference>
<dbReference type="RefSeq" id="WP_204025301.1">
    <property type="nucleotide sequence ID" value="NZ_BOOW01000016.1"/>
</dbReference>
<feature type="transmembrane region" description="Helical" evidence="5">
    <location>
        <begin position="21"/>
        <end position="44"/>
    </location>
</feature>
<feature type="transmembrane region" description="Helical" evidence="5">
    <location>
        <begin position="155"/>
        <end position="182"/>
    </location>
</feature>
<feature type="transmembrane region" description="Helical" evidence="5">
    <location>
        <begin position="90"/>
        <end position="113"/>
    </location>
</feature>
<dbReference type="PANTHER" id="PTHR11328">
    <property type="entry name" value="MAJOR FACILITATOR SUPERFAMILY DOMAIN-CONTAINING PROTEIN"/>
    <property type="match status" value="1"/>
</dbReference>
<accession>A0A919RHF4</accession>
<dbReference type="GO" id="GO:0008643">
    <property type="term" value="P:carbohydrate transport"/>
    <property type="evidence" value="ECO:0007669"/>
    <property type="project" value="InterPro"/>
</dbReference>
<evidence type="ECO:0000313" key="7">
    <source>
        <dbReference type="EMBL" id="GII92459.1"/>
    </source>
</evidence>
<dbReference type="AlphaFoldDB" id="A0A919RHF4"/>
<name>A0A919RHF4_9ACTN</name>
<dbReference type="GO" id="GO:0006814">
    <property type="term" value="P:sodium ion transport"/>
    <property type="evidence" value="ECO:0007669"/>
    <property type="project" value="InterPro"/>
</dbReference>
<dbReference type="PANTHER" id="PTHR11328:SF24">
    <property type="entry name" value="MAJOR FACILITATOR SUPERFAMILY (MFS) PROFILE DOMAIN-CONTAINING PROTEIN"/>
    <property type="match status" value="1"/>
</dbReference>
<evidence type="ECO:0000256" key="3">
    <source>
        <dbReference type="ARBA" id="ARBA00022989"/>
    </source>
</evidence>
<dbReference type="EMBL" id="BOOW01000016">
    <property type="protein sequence ID" value="GII92459.1"/>
    <property type="molecule type" value="Genomic_DNA"/>
</dbReference>
<dbReference type="InterPro" id="IPR039672">
    <property type="entry name" value="MFS_2"/>
</dbReference>
<comment type="caution">
    <text evidence="7">The sequence shown here is derived from an EMBL/GenBank/DDBJ whole genome shotgun (WGS) entry which is preliminary data.</text>
</comment>
<dbReference type="InterPro" id="IPR020846">
    <property type="entry name" value="MFS_dom"/>
</dbReference>
<dbReference type="GO" id="GO:0015293">
    <property type="term" value="F:symporter activity"/>
    <property type="evidence" value="ECO:0007669"/>
    <property type="project" value="InterPro"/>
</dbReference>
<keyword evidence="3 5" id="KW-1133">Transmembrane helix</keyword>
<comment type="subcellular location">
    <subcellularLocation>
        <location evidence="1">Cell membrane</location>
        <topology evidence="1">Multi-pass membrane protein</topology>
    </subcellularLocation>
</comment>
<feature type="domain" description="Major facilitator superfamily (MFS) profile" evidence="6">
    <location>
        <begin position="18"/>
        <end position="437"/>
    </location>
</feature>
<dbReference type="InterPro" id="IPR001927">
    <property type="entry name" value="Na/Gal_symport"/>
</dbReference>
<dbReference type="NCBIfam" id="TIGR00792">
    <property type="entry name" value="gph"/>
    <property type="match status" value="1"/>
</dbReference>
<dbReference type="GO" id="GO:0005886">
    <property type="term" value="C:plasma membrane"/>
    <property type="evidence" value="ECO:0007669"/>
    <property type="project" value="UniProtKB-SubCell"/>
</dbReference>
<feature type="transmembrane region" description="Helical" evidence="5">
    <location>
        <begin position="50"/>
        <end position="69"/>
    </location>
</feature>
<organism evidence="7 8">
    <name type="scientific">Sinosporangium siamense</name>
    <dbReference type="NCBI Taxonomy" id="1367973"/>
    <lineage>
        <taxon>Bacteria</taxon>
        <taxon>Bacillati</taxon>
        <taxon>Actinomycetota</taxon>
        <taxon>Actinomycetes</taxon>
        <taxon>Streptosporangiales</taxon>
        <taxon>Streptosporangiaceae</taxon>
        <taxon>Sinosporangium</taxon>
    </lineage>
</organism>
<feature type="transmembrane region" description="Helical" evidence="5">
    <location>
        <begin position="271"/>
        <end position="294"/>
    </location>
</feature>
<keyword evidence="8" id="KW-1185">Reference proteome</keyword>
<keyword evidence="2 5" id="KW-0812">Transmembrane</keyword>
<feature type="transmembrane region" description="Helical" evidence="5">
    <location>
        <begin position="326"/>
        <end position="349"/>
    </location>
</feature>
<feature type="transmembrane region" description="Helical" evidence="5">
    <location>
        <begin position="119"/>
        <end position="143"/>
    </location>
</feature>
<evidence type="ECO:0000313" key="8">
    <source>
        <dbReference type="Proteomes" id="UP000606172"/>
    </source>
</evidence>
<feature type="transmembrane region" description="Helical" evidence="5">
    <location>
        <begin position="370"/>
        <end position="392"/>
    </location>
</feature>
<feature type="transmembrane region" description="Helical" evidence="5">
    <location>
        <begin position="301"/>
        <end position="320"/>
    </location>
</feature>
<feature type="transmembrane region" description="Helical" evidence="5">
    <location>
        <begin position="230"/>
        <end position="251"/>
    </location>
</feature>
<dbReference type="Proteomes" id="UP000606172">
    <property type="component" value="Unassembled WGS sequence"/>
</dbReference>
<proteinExistence type="predicted"/>
<evidence type="ECO:0000256" key="5">
    <source>
        <dbReference type="SAM" id="Phobius"/>
    </source>
</evidence>
<dbReference type="SUPFAM" id="SSF103473">
    <property type="entry name" value="MFS general substrate transporter"/>
    <property type="match status" value="1"/>
</dbReference>
<dbReference type="Pfam" id="PF13347">
    <property type="entry name" value="MFS_2"/>
    <property type="match status" value="1"/>
</dbReference>
<protein>
    <submittedName>
        <fullName evidence="7">MFS transporter</fullName>
    </submittedName>
</protein>
<evidence type="ECO:0000256" key="1">
    <source>
        <dbReference type="ARBA" id="ARBA00004651"/>
    </source>
</evidence>
<dbReference type="Gene3D" id="1.20.1250.20">
    <property type="entry name" value="MFS general substrate transporter like domains"/>
    <property type="match status" value="2"/>
</dbReference>
<evidence type="ECO:0000256" key="2">
    <source>
        <dbReference type="ARBA" id="ARBA00022692"/>
    </source>
</evidence>
<gene>
    <name evidence="7" type="ORF">Ssi02_26900</name>
</gene>
<reference evidence="7" key="1">
    <citation type="submission" date="2021-01" db="EMBL/GenBank/DDBJ databases">
        <title>Whole genome shotgun sequence of Sinosporangium siamense NBRC 109515.</title>
        <authorList>
            <person name="Komaki H."/>
            <person name="Tamura T."/>
        </authorList>
    </citation>
    <scope>NUCLEOTIDE SEQUENCE</scope>
    <source>
        <strain evidence="7">NBRC 109515</strain>
    </source>
</reference>
<evidence type="ECO:0000256" key="4">
    <source>
        <dbReference type="ARBA" id="ARBA00023136"/>
    </source>
</evidence>
<dbReference type="PROSITE" id="PS50850">
    <property type="entry name" value="MFS"/>
    <property type="match status" value="1"/>
</dbReference>
<keyword evidence="4 5" id="KW-0472">Membrane</keyword>